<sequence length="528" mass="58661">MPADAVPDGSVPDGSVRAAVDAAYREEWGQVVATLIGVTGDWDLAEDCAQDAFAAALTAWARDGVPRRPGAWLTTTARNRATDRLRRDTAGQRKLRQIAVLAREPDVPPVEEIPDDRLRLIFTCCHPALPFEARVALTLRTLAGLSTADLARAFLTAEPAMAQRLVRAKRKIADAGIPYRVPPAEHLPERLAAVLAVARPRRARRTRRRCGWRRRRRSAATSPPGSARARRRRSPAPWSPAPWSVAVARRRGPGEFFPPAVSIPGPPLRRWDEEPTRAEEGESTMSEDMGPGLPPVVDRAEFEAELGALRAREKAHTRESDAIAAARRRLPMVEVDAGLGLVGPDGPTTLLDAFEGRGKLLVYYFMWHPGHPAAEQCEGCTWCASQVAELSYLHSRDITFAVFCQGPYEEGARYRDFMGWTMPWYSALPSLDTLLVGRHVGMMHLVCYVRDGDRVFETYWTTRRGVETMDHSYALMDLTVHGRQEPWEDSPPGWPQGWTGDSERLRTEGRPLPQWARLAAGHDDSLTG</sequence>
<reference evidence="8 9" key="1">
    <citation type="journal article" date="2019" name="Int. J. Syst. Evol. Microbiol.">
        <title>The Global Catalogue of Microorganisms (GCM) 10K type strain sequencing project: providing services to taxonomists for standard genome sequencing and annotation.</title>
        <authorList>
            <consortium name="The Broad Institute Genomics Platform"/>
            <consortium name="The Broad Institute Genome Sequencing Center for Infectious Disease"/>
            <person name="Wu L."/>
            <person name="Ma J."/>
        </authorList>
    </citation>
    <scope>NUCLEOTIDE SEQUENCE [LARGE SCALE GENOMIC DNA]</scope>
    <source>
        <strain evidence="8 9">JCM 15478</strain>
    </source>
</reference>
<dbReference type="SUPFAM" id="SSF88659">
    <property type="entry name" value="Sigma3 and sigma4 domains of RNA polymerase sigma factors"/>
    <property type="match status" value="1"/>
</dbReference>
<feature type="compositionally biased region" description="Basic and acidic residues" evidence="5">
    <location>
        <begin position="269"/>
        <end position="280"/>
    </location>
</feature>
<protein>
    <recommendedName>
        <fullName evidence="10">RNA polymerase sigma-70 region 2 domain-containing protein</fullName>
    </recommendedName>
</protein>
<evidence type="ECO:0000256" key="4">
    <source>
        <dbReference type="ARBA" id="ARBA00023163"/>
    </source>
</evidence>
<evidence type="ECO:0000313" key="8">
    <source>
        <dbReference type="EMBL" id="GAA2095495.1"/>
    </source>
</evidence>
<keyword evidence="2" id="KW-0805">Transcription regulation</keyword>
<keyword evidence="9" id="KW-1185">Reference proteome</keyword>
<dbReference type="PANTHER" id="PTHR47756">
    <property type="entry name" value="BLL6612 PROTEIN-RELATED"/>
    <property type="match status" value="1"/>
</dbReference>
<evidence type="ECO:0008006" key="10">
    <source>
        <dbReference type="Google" id="ProtNLM"/>
    </source>
</evidence>
<dbReference type="InterPro" id="IPR013249">
    <property type="entry name" value="RNA_pol_sigma70_r4_t2"/>
</dbReference>
<evidence type="ECO:0000256" key="5">
    <source>
        <dbReference type="SAM" id="MobiDB-lite"/>
    </source>
</evidence>
<dbReference type="InterPro" id="IPR014284">
    <property type="entry name" value="RNA_pol_sigma-70_dom"/>
</dbReference>
<proteinExistence type="inferred from homology"/>
<feature type="domain" description="RNA polymerase sigma-70 region 2" evidence="6">
    <location>
        <begin position="29"/>
        <end position="88"/>
    </location>
</feature>
<evidence type="ECO:0000259" key="7">
    <source>
        <dbReference type="Pfam" id="PF08281"/>
    </source>
</evidence>
<comment type="similarity">
    <text evidence="1">Belongs to the sigma-70 factor family. ECF subfamily.</text>
</comment>
<feature type="domain" description="RNA polymerase sigma factor 70 region 4 type 2" evidence="7">
    <location>
        <begin position="121"/>
        <end position="172"/>
    </location>
</feature>
<dbReference type="Pfam" id="PF05988">
    <property type="entry name" value="DUF899"/>
    <property type="match status" value="1"/>
</dbReference>
<evidence type="ECO:0000313" key="9">
    <source>
        <dbReference type="Proteomes" id="UP001500016"/>
    </source>
</evidence>
<dbReference type="Pfam" id="PF08281">
    <property type="entry name" value="Sigma70_r4_2"/>
    <property type="match status" value="1"/>
</dbReference>
<feature type="region of interest" description="Disordered" evidence="5">
    <location>
        <begin position="206"/>
        <end position="241"/>
    </location>
</feature>
<dbReference type="InterPro" id="IPR013325">
    <property type="entry name" value="RNA_pol_sigma_r2"/>
</dbReference>
<dbReference type="Gene3D" id="1.10.1740.10">
    <property type="match status" value="1"/>
</dbReference>
<dbReference type="SUPFAM" id="SSF88946">
    <property type="entry name" value="Sigma2 domain of RNA polymerase sigma factors"/>
    <property type="match status" value="1"/>
</dbReference>
<dbReference type="InterPro" id="IPR013324">
    <property type="entry name" value="RNA_pol_sigma_r3/r4-like"/>
</dbReference>
<evidence type="ECO:0000256" key="2">
    <source>
        <dbReference type="ARBA" id="ARBA00023015"/>
    </source>
</evidence>
<comment type="caution">
    <text evidence="8">The sequence shown here is derived from an EMBL/GenBank/DDBJ whole genome shotgun (WGS) entry which is preliminary data.</text>
</comment>
<organism evidence="8 9">
    <name type="scientific">Streptomyces albiaxialis</name>
    <dbReference type="NCBI Taxonomy" id="329523"/>
    <lineage>
        <taxon>Bacteria</taxon>
        <taxon>Bacillati</taxon>
        <taxon>Actinomycetota</taxon>
        <taxon>Actinomycetes</taxon>
        <taxon>Kitasatosporales</taxon>
        <taxon>Streptomycetaceae</taxon>
        <taxon>Streptomyces</taxon>
    </lineage>
</organism>
<dbReference type="EMBL" id="BAAAPE010000016">
    <property type="protein sequence ID" value="GAA2095495.1"/>
    <property type="molecule type" value="Genomic_DNA"/>
</dbReference>
<name>A0ABN2WMJ8_9ACTN</name>
<dbReference type="PANTHER" id="PTHR47756:SF2">
    <property type="entry name" value="BLL6612 PROTEIN"/>
    <property type="match status" value="1"/>
</dbReference>
<feature type="compositionally biased region" description="Basic residues" evidence="5">
    <location>
        <begin position="206"/>
        <end position="218"/>
    </location>
</feature>
<gene>
    <name evidence="8" type="ORF">GCM10009801_64350</name>
</gene>
<evidence type="ECO:0000259" key="6">
    <source>
        <dbReference type="Pfam" id="PF04542"/>
    </source>
</evidence>
<dbReference type="NCBIfam" id="TIGR02937">
    <property type="entry name" value="sigma70-ECF"/>
    <property type="match status" value="1"/>
</dbReference>
<dbReference type="InterPro" id="IPR010296">
    <property type="entry name" value="DUF899_thioredox"/>
</dbReference>
<keyword evidence="4" id="KW-0804">Transcription</keyword>
<dbReference type="InterPro" id="IPR007627">
    <property type="entry name" value="RNA_pol_sigma70_r2"/>
</dbReference>
<evidence type="ECO:0000256" key="3">
    <source>
        <dbReference type="ARBA" id="ARBA00023082"/>
    </source>
</evidence>
<feature type="region of interest" description="Disordered" evidence="5">
    <location>
        <begin position="485"/>
        <end position="528"/>
    </location>
</feature>
<dbReference type="Proteomes" id="UP001500016">
    <property type="component" value="Unassembled WGS sequence"/>
</dbReference>
<accession>A0ABN2WMJ8</accession>
<keyword evidence="3" id="KW-0731">Sigma factor</keyword>
<dbReference type="Pfam" id="PF04542">
    <property type="entry name" value="Sigma70_r2"/>
    <property type="match status" value="1"/>
</dbReference>
<feature type="region of interest" description="Disordered" evidence="5">
    <location>
        <begin position="256"/>
        <end position="293"/>
    </location>
</feature>
<evidence type="ECO:0000256" key="1">
    <source>
        <dbReference type="ARBA" id="ARBA00010641"/>
    </source>
</evidence>